<evidence type="ECO:0000256" key="4">
    <source>
        <dbReference type="ARBA" id="ARBA00022771"/>
    </source>
</evidence>
<dbReference type="SUPFAM" id="SSF57903">
    <property type="entry name" value="FYVE/PHD zinc finger"/>
    <property type="match status" value="1"/>
</dbReference>
<dbReference type="Gene3D" id="3.30.40.10">
    <property type="entry name" value="Zinc/RING finger domain, C3HC4 (zinc finger)"/>
    <property type="match status" value="1"/>
</dbReference>
<accession>A0A8B7ULD4</accession>
<dbReference type="SMART" id="SM00249">
    <property type="entry name" value="PHD"/>
    <property type="match status" value="1"/>
</dbReference>
<dbReference type="InterPro" id="IPR001965">
    <property type="entry name" value="Znf_PHD"/>
</dbReference>
<dbReference type="GO" id="GO:0071565">
    <property type="term" value="C:nBAF complex"/>
    <property type="evidence" value="ECO:0007669"/>
    <property type="project" value="TreeGrafter"/>
</dbReference>
<dbReference type="OrthoDB" id="1903104at2759"/>
<keyword evidence="5" id="KW-0862">Zinc</keyword>
<evidence type="ECO:0000256" key="1">
    <source>
        <dbReference type="ARBA" id="ARBA00004123"/>
    </source>
</evidence>
<dbReference type="RefSeq" id="XP_020020393.1">
    <property type="nucleotide sequence ID" value="XM_020164804.1"/>
</dbReference>
<dbReference type="KEGG" id="ccan:109687110"/>
<dbReference type="InterPro" id="IPR019787">
    <property type="entry name" value="Znf_PHD-finger"/>
</dbReference>
<dbReference type="PANTHER" id="PTHR45888:SF10">
    <property type="entry name" value="ZINC FINGER PROTEIN DPF3"/>
    <property type="match status" value="1"/>
</dbReference>
<evidence type="ECO:0000256" key="8">
    <source>
        <dbReference type="ARBA" id="ARBA00023242"/>
    </source>
</evidence>
<keyword evidence="6" id="KW-0805">Transcription regulation</keyword>
<evidence type="ECO:0000256" key="7">
    <source>
        <dbReference type="ARBA" id="ARBA00023163"/>
    </source>
</evidence>
<evidence type="ECO:0000256" key="2">
    <source>
        <dbReference type="ARBA" id="ARBA00022723"/>
    </source>
</evidence>
<feature type="domain" description="Zinc finger PHD-type" evidence="9">
    <location>
        <begin position="17"/>
        <end position="75"/>
    </location>
</feature>
<evidence type="ECO:0000256" key="3">
    <source>
        <dbReference type="ARBA" id="ARBA00022737"/>
    </source>
</evidence>
<reference evidence="10" key="1">
    <citation type="submission" date="2025-08" db="UniProtKB">
        <authorList>
            <consortium name="RefSeq"/>
        </authorList>
    </citation>
    <scope>IDENTIFICATION</scope>
    <source>
        <tissue evidence="10">Leukocyte</tissue>
    </source>
</reference>
<evidence type="ECO:0000259" key="9">
    <source>
        <dbReference type="SMART" id="SM00249"/>
    </source>
</evidence>
<gene>
    <name evidence="10" type="primary">LOC109687110</name>
</gene>
<keyword evidence="8" id="KW-0539">Nucleus</keyword>
<keyword evidence="2" id="KW-0479">Metal-binding</keyword>
<dbReference type="Pfam" id="PF00628">
    <property type="entry name" value="PHD"/>
    <property type="match status" value="1"/>
</dbReference>
<evidence type="ECO:0000256" key="5">
    <source>
        <dbReference type="ARBA" id="ARBA00022833"/>
    </source>
</evidence>
<keyword evidence="4" id="KW-0863">Zinc-finger</keyword>
<dbReference type="GO" id="GO:0007399">
    <property type="term" value="P:nervous system development"/>
    <property type="evidence" value="ECO:0007669"/>
    <property type="project" value="TreeGrafter"/>
</dbReference>
<comment type="subcellular location">
    <subcellularLocation>
        <location evidence="1">Nucleus</location>
    </subcellularLocation>
</comment>
<dbReference type="InterPro" id="IPR011011">
    <property type="entry name" value="Znf_FYVE_PHD"/>
</dbReference>
<dbReference type="GO" id="GO:0008270">
    <property type="term" value="F:zinc ion binding"/>
    <property type="evidence" value="ECO:0007669"/>
    <property type="project" value="UniProtKB-KW"/>
</dbReference>
<dbReference type="InterPro" id="IPR013083">
    <property type="entry name" value="Znf_RING/FYVE/PHD"/>
</dbReference>
<organism evidence="10">
    <name type="scientific">Castor canadensis</name>
    <name type="common">American beaver</name>
    <dbReference type="NCBI Taxonomy" id="51338"/>
    <lineage>
        <taxon>Eukaryota</taxon>
        <taxon>Metazoa</taxon>
        <taxon>Chordata</taxon>
        <taxon>Craniata</taxon>
        <taxon>Vertebrata</taxon>
        <taxon>Euteleostomi</taxon>
        <taxon>Mammalia</taxon>
        <taxon>Eutheria</taxon>
        <taxon>Euarchontoglires</taxon>
        <taxon>Glires</taxon>
        <taxon>Rodentia</taxon>
        <taxon>Castorimorpha</taxon>
        <taxon>Castoridae</taxon>
        <taxon>Castor</taxon>
    </lineage>
</organism>
<protein>
    <submittedName>
        <fullName evidence="10">Zinc finger protein DPF3-like isoform X1</fullName>
    </submittedName>
</protein>
<dbReference type="AlphaFoldDB" id="A0A8B7ULD4"/>
<evidence type="ECO:0000256" key="6">
    <source>
        <dbReference type="ARBA" id="ARBA00023015"/>
    </source>
</evidence>
<name>A0A8B7ULD4_CASCN</name>
<keyword evidence="3" id="KW-0677">Repeat</keyword>
<keyword evidence="7" id="KW-0804">Transcription</keyword>
<sequence>MTEAVKTYKWQCIECKSCILCGTSENDDQLLFCDDCDRGYHMYCLNPPVAEPPEGNDDEVNNNNNNSYYFYLLLSPHYGADLVLRAFHILSHLIITTL</sequence>
<evidence type="ECO:0000313" key="10">
    <source>
        <dbReference type="RefSeq" id="XP_020020393.1"/>
    </source>
</evidence>
<proteinExistence type="predicted"/>
<dbReference type="PANTHER" id="PTHR45888">
    <property type="entry name" value="HL01030P-RELATED"/>
    <property type="match status" value="1"/>
</dbReference>